<proteinExistence type="predicted"/>
<dbReference type="AlphaFoldDB" id="A0A0J5FR36"/>
<sequence>MKLISGITLLSAILLVGCSSSNGKQFSGKQLSGKQSYDQSVLAARSQAEVKTLVHDFPLGPRYPSQFPAYVALLKQQAREQGISEKTLDRAFANIHFISRVIKADRNQPEKKITLEGYLNRVLPAWKIEQGAKQYEDNLPQLEKISRKYGVPKAYIIALWGLESGFGKIQGKEDVISALSTLAFEGRREVFFIKQLLAALEIIENQYIDEDQTLKGSWAGAMGQSQFMPTSYLTYGTDGNGDGKIDIWHNKEDVFASTANYLHKEGWQQGLPWGYAISLPAGFDVALEGIKPEQGKTLAQWQALGISSPHFAELPANTKGWIVIPDDPAQRAFWVTQNFRTIMHWNRSYYFALSVGMMADGIMQRTHFLAH</sequence>
<dbReference type="Proteomes" id="UP000036277">
    <property type="component" value="Unassembled WGS sequence"/>
</dbReference>
<reference evidence="2 3" key="1">
    <citation type="submission" date="2015-06" db="EMBL/GenBank/DDBJ databases">
        <title>Draft Whole-Genome Sequence of the Entomopathogenic Bacterium Xenorhabdus khoisanae.</title>
        <authorList>
            <person name="Naidoo S."/>
            <person name="Featherston J."/>
            <person name="Gray V.M."/>
        </authorList>
    </citation>
    <scope>NUCLEOTIDE SEQUENCE [LARGE SCALE GENOMIC DNA]</scope>
    <source>
        <strain evidence="2 3">MCB</strain>
    </source>
</reference>
<dbReference type="Gene3D" id="1.10.530.10">
    <property type="match status" value="1"/>
</dbReference>
<keyword evidence="3" id="KW-1185">Reference proteome</keyword>
<dbReference type="SUPFAM" id="SSF53955">
    <property type="entry name" value="Lysozyme-like"/>
    <property type="match status" value="1"/>
</dbReference>
<dbReference type="STRING" id="880157.AB204_12580"/>
<dbReference type="InterPro" id="IPR043426">
    <property type="entry name" value="MltB-like"/>
</dbReference>
<dbReference type="InterPro" id="IPR023346">
    <property type="entry name" value="Lysozyme-like_dom_sf"/>
</dbReference>
<feature type="domain" description="Transglycosylase SLT" evidence="1">
    <location>
        <begin position="67"/>
        <end position="360"/>
    </location>
</feature>
<dbReference type="InterPro" id="IPR031304">
    <property type="entry name" value="SLT_2"/>
</dbReference>
<dbReference type="GO" id="GO:0008933">
    <property type="term" value="F:peptidoglycan lytic transglycosylase activity"/>
    <property type="evidence" value="ECO:0007669"/>
    <property type="project" value="TreeGrafter"/>
</dbReference>
<dbReference type="EMBL" id="LFCV01000079">
    <property type="protein sequence ID" value="KMJ44766.1"/>
    <property type="molecule type" value="Genomic_DNA"/>
</dbReference>
<dbReference type="NCBIfam" id="TIGR02283">
    <property type="entry name" value="MltB_2"/>
    <property type="match status" value="1"/>
</dbReference>
<evidence type="ECO:0000313" key="2">
    <source>
        <dbReference type="EMBL" id="KMJ44766.1"/>
    </source>
</evidence>
<dbReference type="Pfam" id="PF13406">
    <property type="entry name" value="SLT_2"/>
    <property type="match status" value="1"/>
</dbReference>
<dbReference type="FunFam" id="1.10.8.350:FF:000001">
    <property type="entry name" value="Lytic murein transglycosylase B"/>
    <property type="match status" value="1"/>
</dbReference>
<name>A0A0J5FR36_9GAMM</name>
<dbReference type="PANTHER" id="PTHR30163:SF8">
    <property type="entry name" value="LYTIC MUREIN TRANSGLYCOSYLASE"/>
    <property type="match status" value="1"/>
</dbReference>
<accession>A0A0J5FR36</accession>
<dbReference type="RefSeq" id="WP_047963709.1">
    <property type="nucleotide sequence ID" value="NZ_CAWMBG010000079.1"/>
</dbReference>
<dbReference type="CDD" id="cd13399">
    <property type="entry name" value="Slt35-like"/>
    <property type="match status" value="1"/>
</dbReference>
<dbReference type="GO" id="GO:0009253">
    <property type="term" value="P:peptidoglycan catabolic process"/>
    <property type="evidence" value="ECO:0007669"/>
    <property type="project" value="TreeGrafter"/>
</dbReference>
<dbReference type="InterPro" id="IPR011970">
    <property type="entry name" value="MltB_2"/>
</dbReference>
<gene>
    <name evidence="2" type="ORF">AB204_12580</name>
</gene>
<comment type="caution">
    <text evidence="2">The sequence shown here is derived from an EMBL/GenBank/DDBJ whole genome shotgun (WGS) entry which is preliminary data.</text>
</comment>
<dbReference type="PROSITE" id="PS51257">
    <property type="entry name" value="PROKAR_LIPOPROTEIN"/>
    <property type="match status" value="1"/>
</dbReference>
<dbReference type="OrthoDB" id="9772911at2"/>
<evidence type="ECO:0000259" key="1">
    <source>
        <dbReference type="Pfam" id="PF13406"/>
    </source>
</evidence>
<protein>
    <submittedName>
        <fullName evidence="2">Lytic murein transglycosylase</fullName>
    </submittedName>
</protein>
<evidence type="ECO:0000313" key="3">
    <source>
        <dbReference type="Proteomes" id="UP000036277"/>
    </source>
</evidence>
<dbReference type="PANTHER" id="PTHR30163">
    <property type="entry name" value="MEMBRANE-BOUND LYTIC MUREIN TRANSGLYCOSYLASE B"/>
    <property type="match status" value="1"/>
</dbReference>
<dbReference type="Gene3D" id="1.10.8.350">
    <property type="entry name" value="Bacterial muramidase"/>
    <property type="match status" value="1"/>
</dbReference>
<organism evidence="2 3">
    <name type="scientific">Xenorhabdus khoisanae</name>
    <dbReference type="NCBI Taxonomy" id="880157"/>
    <lineage>
        <taxon>Bacteria</taxon>
        <taxon>Pseudomonadati</taxon>
        <taxon>Pseudomonadota</taxon>
        <taxon>Gammaproteobacteria</taxon>
        <taxon>Enterobacterales</taxon>
        <taxon>Morganellaceae</taxon>
        <taxon>Xenorhabdus</taxon>
    </lineage>
</organism>
<dbReference type="PATRIC" id="fig|880157.4.peg.2686"/>